<evidence type="ECO:0000313" key="1">
    <source>
        <dbReference type="EMBL" id="SCX80810.1"/>
    </source>
</evidence>
<gene>
    <name evidence="1" type="ORF">SAMN02927916_0394</name>
</gene>
<dbReference type="EMBL" id="FMVC01000001">
    <property type="protein sequence ID" value="SCX80810.1"/>
    <property type="molecule type" value="Genomic_DNA"/>
</dbReference>
<organism evidence="1 2">
    <name type="scientific">Flavobacterium anhuiense</name>
    <dbReference type="NCBI Taxonomy" id="459526"/>
    <lineage>
        <taxon>Bacteria</taxon>
        <taxon>Pseudomonadati</taxon>
        <taxon>Bacteroidota</taxon>
        <taxon>Flavobacteriia</taxon>
        <taxon>Flavobacteriales</taxon>
        <taxon>Flavobacteriaceae</taxon>
        <taxon>Flavobacterium</taxon>
    </lineage>
</organism>
<dbReference type="RefSeq" id="WP_091128204.1">
    <property type="nucleotide sequence ID" value="NZ_FMVC01000001.1"/>
</dbReference>
<comment type="caution">
    <text evidence="1">The sequence shown here is derived from an EMBL/GenBank/DDBJ whole genome shotgun (WGS) entry which is preliminary data.</text>
</comment>
<evidence type="ECO:0000313" key="2">
    <source>
        <dbReference type="Proteomes" id="UP000199307"/>
    </source>
</evidence>
<keyword evidence="2" id="KW-1185">Reference proteome</keyword>
<protein>
    <submittedName>
        <fullName evidence="1">Uncharacterized protein</fullName>
    </submittedName>
</protein>
<proteinExistence type="predicted"/>
<reference evidence="1 2" key="1">
    <citation type="submission" date="2016-10" db="EMBL/GenBank/DDBJ databases">
        <authorList>
            <person name="Varghese N."/>
            <person name="Submissions S."/>
        </authorList>
    </citation>
    <scope>NUCLEOTIDE SEQUENCE [LARGE SCALE GENOMIC DNA]</scope>
    <source>
        <strain evidence="1 2">CGMCC 1.6859</strain>
    </source>
</reference>
<dbReference type="Proteomes" id="UP000199307">
    <property type="component" value="Unassembled WGS sequence"/>
</dbReference>
<name>A0ABY0L7W1_9FLAO</name>
<sequence>MEDLANKTLYKIMWANKEEIIWNMRDEKSVPLDNILYKYLEKFIDYRIWQKEFHKEYLKWLAGENENIYDVNFSLNSQIIDILPKLNEKLNSQNIYVFYWFDIDRSVDENFNWEFCPMTNELLTNLNIKNNNSLICKKCYLTFPKQ</sequence>
<accession>A0ABY0L7W1</accession>